<comment type="caution">
    <text evidence="1">The sequence shown here is derived from an EMBL/GenBank/DDBJ whole genome shotgun (WGS) entry which is preliminary data.</text>
</comment>
<accession>A0ABU7U496</accession>
<gene>
    <name evidence="1" type="ORF">DOFOFD_11750</name>
</gene>
<dbReference type="Proteomes" id="UP001312908">
    <property type="component" value="Unassembled WGS sequence"/>
</dbReference>
<organism evidence="1 2">
    <name type="scientific">Sorlinia euscelidii</name>
    <dbReference type="NCBI Taxonomy" id="3081148"/>
    <lineage>
        <taxon>Bacteria</taxon>
        <taxon>Pseudomonadati</taxon>
        <taxon>Pseudomonadota</taxon>
        <taxon>Alphaproteobacteria</taxon>
        <taxon>Acetobacterales</taxon>
        <taxon>Acetobacteraceae</taxon>
        <taxon>Sorlinia</taxon>
    </lineage>
</organism>
<sequence>MLIHRCETDGAFINPLPDFKGEARLAQGTIQRRQRRYCSLERFTIEVPRMRACITFRQNAVDESHAAARQVRERAEKRREGGGIQMRWRGINLLRQGAGVRITPGLHASMRQAGFPQ</sequence>
<evidence type="ECO:0000313" key="1">
    <source>
        <dbReference type="EMBL" id="MEE8659674.1"/>
    </source>
</evidence>
<keyword evidence="2" id="KW-1185">Reference proteome</keyword>
<evidence type="ECO:0000313" key="2">
    <source>
        <dbReference type="Proteomes" id="UP001312908"/>
    </source>
</evidence>
<proteinExistence type="predicted"/>
<reference evidence="1 2" key="1">
    <citation type="submission" date="2023-10" db="EMBL/GenBank/DDBJ databases">
        <title>Sorlinia euscelidii gen. nov., sp. nov., an acetic acid bacteria isolated from the gut of Euscelidius variegatus emitter.</title>
        <authorList>
            <person name="Michoud G."/>
            <person name="Marasco R."/>
            <person name="Seferji K."/>
            <person name="Gonella E."/>
            <person name="Garuglieri E."/>
            <person name="Alma A."/>
            <person name="Mapelli F."/>
            <person name="Borin S."/>
            <person name="Daffonchio D."/>
            <person name="Crotti E."/>
        </authorList>
    </citation>
    <scope>NUCLEOTIDE SEQUENCE [LARGE SCALE GENOMIC DNA]</scope>
    <source>
        <strain evidence="1 2">EV16P</strain>
    </source>
</reference>
<name>A0ABU7U496_9PROT</name>
<protein>
    <submittedName>
        <fullName evidence="1">Uncharacterized protein</fullName>
    </submittedName>
</protein>
<dbReference type="EMBL" id="JAWJZY010000010">
    <property type="protein sequence ID" value="MEE8659674.1"/>
    <property type="molecule type" value="Genomic_DNA"/>
</dbReference>